<dbReference type="AlphaFoldDB" id="A0A8J2LJ15"/>
<feature type="chain" id="PRO_5035144293" evidence="2">
    <location>
        <begin position="24"/>
        <end position="184"/>
    </location>
</feature>
<evidence type="ECO:0000256" key="2">
    <source>
        <dbReference type="SAM" id="SignalP"/>
    </source>
</evidence>
<evidence type="ECO:0000256" key="1">
    <source>
        <dbReference type="SAM" id="MobiDB-lite"/>
    </source>
</evidence>
<accession>A0A8J2LJ15</accession>
<keyword evidence="4" id="KW-1185">Reference proteome</keyword>
<organism evidence="3 4">
    <name type="scientific">Allacma fusca</name>
    <dbReference type="NCBI Taxonomy" id="39272"/>
    <lineage>
        <taxon>Eukaryota</taxon>
        <taxon>Metazoa</taxon>
        <taxon>Ecdysozoa</taxon>
        <taxon>Arthropoda</taxon>
        <taxon>Hexapoda</taxon>
        <taxon>Collembola</taxon>
        <taxon>Symphypleona</taxon>
        <taxon>Sminthuridae</taxon>
        <taxon>Allacma</taxon>
    </lineage>
</organism>
<feature type="signal peptide" evidence="2">
    <location>
        <begin position="1"/>
        <end position="23"/>
    </location>
</feature>
<reference evidence="3" key="1">
    <citation type="submission" date="2021-06" db="EMBL/GenBank/DDBJ databases">
        <authorList>
            <person name="Hodson N. C."/>
            <person name="Mongue J. A."/>
            <person name="Jaron S. K."/>
        </authorList>
    </citation>
    <scope>NUCLEOTIDE SEQUENCE</scope>
</reference>
<dbReference type="EMBL" id="CAJVCH010571509">
    <property type="protein sequence ID" value="CAG7837692.1"/>
    <property type="molecule type" value="Genomic_DNA"/>
</dbReference>
<dbReference type="Proteomes" id="UP000708208">
    <property type="component" value="Unassembled WGS sequence"/>
</dbReference>
<evidence type="ECO:0000313" key="3">
    <source>
        <dbReference type="EMBL" id="CAG7837692.1"/>
    </source>
</evidence>
<feature type="region of interest" description="Disordered" evidence="1">
    <location>
        <begin position="83"/>
        <end position="106"/>
    </location>
</feature>
<evidence type="ECO:0000313" key="4">
    <source>
        <dbReference type="Proteomes" id="UP000708208"/>
    </source>
</evidence>
<protein>
    <submittedName>
        <fullName evidence="3">Uncharacterized protein</fullName>
    </submittedName>
</protein>
<comment type="caution">
    <text evidence="3">The sequence shown here is derived from an EMBL/GenBank/DDBJ whole genome shotgun (WGS) entry which is preliminary data.</text>
</comment>
<feature type="compositionally biased region" description="Polar residues" evidence="1">
    <location>
        <begin position="95"/>
        <end position="106"/>
    </location>
</feature>
<gene>
    <name evidence="3" type="ORF">AFUS01_LOCUS46764</name>
</gene>
<proteinExistence type="predicted"/>
<keyword evidence="2" id="KW-0732">Signal</keyword>
<name>A0A8J2LJ15_9HEXA</name>
<sequence>MGKFQLISLIIFCTLQTANVVIAGSYSLVSVTSYQRIEPSDMEYLRRTSDPAELEFFKTVKLDRKGNYIAPISHYNYTIQHPSLSQGGLDKKPGKNSQPSASLPSSPTIADILNLLSSPKLNTEMKHAEDTSVLEDYESESYSGDHIQDKKQFVDYSLIALPSRKCRNTRGGRKNCGQRRLTPK</sequence>